<dbReference type="Proteomes" id="UP001066276">
    <property type="component" value="Chromosome 8"/>
</dbReference>
<evidence type="ECO:0000313" key="1">
    <source>
        <dbReference type="EMBL" id="KAJ1119483.1"/>
    </source>
</evidence>
<name>A0AAV7NTR1_PLEWA</name>
<accession>A0AAV7NTR1</accession>
<keyword evidence="2" id="KW-1185">Reference proteome</keyword>
<proteinExistence type="predicted"/>
<dbReference type="EMBL" id="JANPWB010000012">
    <property type="protein sequence ID" value="KAJ1119483.1"/>
    <property type="molecule type" value="Genomic_DNA"/>
</dbReference>
<reference evidence="1" key="1">
    <citation type="journal article" date="2022" name="bioRxiv">
        <title>Sequencing and chromosome-scale assembly of the giantPleurodeles waltlgenome.</title>
        <authorList>
            <person name="Brown T."/>
            <person name="Elewa A."/>
            <person name="Iarovenko S."/>
            <person name="Subramanian E."/>
            <person name="Araus A.J."/>
            <person name="Petzold A."/>
            <person name="Susuki M."/>
            <person name="Suzuki K.-i.T."/>
            <person name="Hayashi T."/>
            <person name="Toyoda A."/>
            <person name="Oliveira C."/>
            <person name="Osipova E."/>
            <person name="Leigh N.D."/>
            <person name="Simon A."/>
            <person name="Yun M.H."/>
        </authorList>
    </citation>
    <scope>NUCLEOTIDE SEQUENCE</scope>
    <source>
        <strain evidence="1">20211129_DDA</strain>
        <tissue evidence="1">Liver</tissue>
    </source>
</reference>
<dbReference type="AlphaFoldDB" id="A0AAV7NTR1"/>
<organism evidence="1 2">
    <name type="scientific">Pleurodeles waltl</name>
    <name type="common">Iberian ribbed newt</name>
    <dbReference type="NCBI Taxonomy" id="8319"/>
    <lineage>
        <taxon>Eukaryota</taxon>
        <taxon>Metazoa</taxon>
        <taxon>Chordata</taxon>
        <taxon>Craniata</taxon>
        <taxon>Vertebrata</taxon>
        <taxon>Euteleostomi</taxon>
        <taxon>Amphibia</taxon>
        <taxon>Batrachia</taxon>
        <taxon>Caudata</taxon>
        <taxon>Salamandroidea</taxon>
        <taxon>Salamandridae</taxon>
        <taxon>Pleurodelinae</taxon>
        <taxon>Pleurodeles</taxon>
    </lineage>
</organism>
<evidence type="ECO:0000313" key="2">
    <source>
        <dbReference type="Proteomes" id="UP001066276"/>
    </source>
</evidence>
<comment type="caution">
    <text evidence="1">The sequence shown here is derived from an EMBL/GenBank/DDBJ whole genome shotgun (WGS) entry which is preliminary data.</text>
</comment>
<gene>
    <name evidence="1" type="ORF">NDU88_007668</name>
</gene>
<sequence length="83" mass="9259">MVAMISQGRRRKSGIRSSQTLDLWHSGACEVGRVNDCSDMRPTVSSNFYDIHGIGDWGQRSSRVAVSAQRVVRFIALSEVYVL</sequence>
<protein>
    <submittedName>
        <fullName evidence="1">Uncharacterized protein</fullName>
    </submittedName>
</protein>